<keyword evidence="1" id="KW-0812">Transmembrane</keyword>
<name>A0A4Q9Q444_9APHY</name>
<proteinExistence type="predicted"/>
<feature type="transmembrane region" description="Helical" evidence="1">
    <location>
        <begin position="39"/>
        <end position="62"/>
    </location>
</feature>
<dbReference type="AlphaFoldDB" id="A0A4Q9Q444"/>
<protein>
    <submittedName>
        <fullName evidence="2">Uncharacterized protein</fullName>
    </submittedName>
</protein>
<accession>A0A4Q9Q444</accession>
<organism evidence="2 3">
    <name type="scientific">Dichomitus squalens</name>
    <dbReference type="NCBI Taxonomy" id="114155"/>
    <lineage>
        <taxon>Eukaryota</taxon>
        <taxon>Fungi</taxon>
        <taxon>Dikarya</taxon>
        <taxon>Basidiomycota</taxon>
        <taxon>Agaricomycotina</taxon>
        <taxon>Agaricomycetes</taxon>
        <taxon>Polyporales</taxon>
        <taxon>Polyporaceae</taxon>
        <taxon>Dichomitus</taxon>
    </lineage>
</organism>
<evidence type="ECO:0000313" key="2">
    <source>
        <dbReference type="EMBL" id="TBU62067.1"/>
    </source>
</evidence>
<evidence type="ECO:0000313" key="3">
    <source>
        <dbReference type="Proteomes" id="UP000292082"/>
    </source>
</evidence>
<dbReference type="Proteomes" id="UP000292082">
    <property type="component" value="Unassembled WGS sequence"/>
</dbReference>
<keyword evidence="1" id="KW-0472">Membrane</keyword>
<gene>
    <name evidence="2" type="ORF">BD310DRAFT_811628</name>
</gene>
<sequence length="175" mass="18939">MLPSIPFPSANATMAYMTENGPPASTGRPRPVPASASKVVSPVAVSISITLVLSIFVWRFVVCIRRGRRERSPGLLASLGLVPRPRLYEPLLVPPRFVSGVNGGWGSLMPLTMSYLPADDLPTTSQSSRRRFERRRDVGVSRRAQVMVLVALRTAQNARTGPPASCIGVVDVRCS</sequence>
<evidence type="ECO:0000256" key="1">
    <source>
        <dbReference type="SAM" id="Phobius"/>
    </source>
</evidence>
<keyword evidence="1" id="KW-1133">Transmembrane helix</keyword>
<keyword evidence="3" id="KW-1185">Reference proteome</keyword>
<dbReference type="EMBL" id="ML145095">
    <property type="protein sequence ID" value="TBU62067.1"/>
    <property type="molecule type" value="Genomic_DNA"/>
</dbReference>
<reference evidence="2 3" key="1">
    <citation type="submission" date="2019-01" db="EMBL/GenBank/DDBJ databases">
        <title>Draft genome sequences of three monokaryotic isolates of the white-rot basidiomycete fungus Dichomitus squalens.</title>
        <authorList>
            <consortium name="DOE Joint Genome Institute"/>
            <person name="Lopez S.C."/>
            <person name="Andreopoulos B."/>
            <person name="Pangilinan J."/>
            <person name="Lipzen A."/>
            <person name="Riley R."/>
            <person name="Ahrendt S."/>
            <person name="Ng V."/>
            <person name="Barry K."/>
            <person name="Daum C."/>
            <person name="Grigoriev I.V."/>
            <person name="Hilden K.S."/>
            <person name="Makela M.R."/>
            <person name="de Vries R.P."/>
        </authorList>
    </citation>
    <scope>NUCLEOTIDE SEQUENCE [LARGE SCALE GENOMIC DNA]</scope>
    <source>
        <strain evidence="2 3">CBS 464.89</strain>
    </source>
</reference>